<sequence>MLALLIAICAIVFLTVILGGLGLGGWAMWECWKTAHRPGYQSPLVHGWED</sequence>
<proteinExistence type="predicted"/>
<dbReference type="Proteomes" id="UP000038487">
    <property type="component" value="Unassembled WGS sequence"/>
</dbReference>
<protein>
    <submittedName>
        <fullName evidence="1">Uncharacterized protein</fullName>
    </submittedName>
</protein>
<comment type="caution">
    <text evidence="1">The sequence shown here is derived from an EMBL/GenBank/DDBJ whole genome shotgun (WGS) entry which is preliminary data.</text>
</comment>
<dbReference type="AlphaFoldDB" id="A0AB33T3Z6"/>
<organism evidence="1 2">
    <name type="scientific">Mycobacteroides abscessus</name>
    <dbReference type="NCBI Taxonomy" id="36809"/>
    <lineage>
        <taxon>Bacteria</taxon>
        <taxon>Bacillati</taxon>
        <taxon>Actinomycetota</taxon>
        <taxon>Actinomycetes</taxon>
        <taxon>Mycobacteriales</taxon>
        <taxon>Mycobacteriaceae</taxon>
        <taxon>Mycobacteroides</taxon>
    </lineage>
</organism>
<evidence type="ECO:0000313" key="2">
    <source>
        <dbReference type="Proteomes" id="UP000038487"/>
    </source>
</evidence>
<name>A0AB33T3Z6_9MYCO</name>
<reference evidence="1 2" key="1">
    <citation type="submission" date="2015-03" db="EMBL/GenBank/DDBJ databases">
        <authorList>
            <consortium name="Pathogen Informatics"/>
            <person name="Murphy D."/>
        </authorList>
    </citation>
    <scope>NUCLEOTIDE SEQUENCE [LARGE SCALE GENOMIC DNA]</scope>
    <source>
        <strain evidence="1 2">PAP036</strain>
    </source>
</reference>
<evidence type="ECO:0000313" key="1">
    <source>
        <dbReference type="EMBL" id="CPT12599.1"/>
    </source>
</evidence>
<accession>A0AB33T3Z6</accession>
<gene>
    <name evidence="1" type="ORF">ERS075527_01200</name>
</gene>
<dbReference type="EMBL" id="CSUW01000002">
    <property type="protein sequence ID" value="CPT12599.1"/>
    <property type="molecule type" value="Genomic_DNA"/>
</dbReference>